<dbReference type="PATRIC" id="fig|1365250.3.peg.854"/>
<accession>A0A166YRL0</accession>
<dbReference type="PANTHER" id="PTHR12210">
    <property type="entry name" value="DULLARD PROTEIN PHOSPHATASE"/>
    <property type="match status" value="1"/>
</dbReference>
<dbReference type="EMBL" id="AUYB01000080">
    <property type="protein sequence ID" value="KZN43300.1"/>
    <property type="molecule type" value="Genomic_DNA"/>
</dbReference>
<dbReference type="InterPro" id="IPR036412">
    <property type="entry name" value="HAD-like_sf"/>
</dbReference>
<dbReference type="InterPro" id="IPR004274">
    <property type="entry name" value="FCP1_dom"/>
</dbReference>
<evidence type="ECO:0000313" key="3">
    <source>
        <dbReference type="Proteomes" id="UP000076643"/>
    </source>
</evidence>
<dbReference type="Gene3D" id="3.40.50.1000">
    <property type="entry name" value="HAD superfamily/HAD-like"/>
    <property type="match status" value="1"/>
</dbReference>
<dbReference type="SUPFAM" id="SSF56784">
    <property type="entry name" value="HAD-like"/>
    <property type="match status" value="1"/>
</dbReference>
<dbReference type="InterPro" id="IPR050365">
    <property type="entry name" value="TIM50"/>
</dbReference>
<name>A0A166YRL0_9GAMM</name>
<dbReference type="Pfam" id="PF03031">
    <property type="entry name" value="NIF"/>
    <property type="match status" value="1"/>
</dbReference>
<evidence type="ECO:0000313" key="2">
    <source>
        <dbReference type="EMBL" id="KZN43300.1"/>
    </source>
</evidence>
<dbReference type="SMART" id="SM00577">
    <property type="entry name" value="CPDc"/>
    <property type="match status" value="1"/>
</dbReference>
<reference evidence="2 3" key="1">
    <citation type="submission" date="2013-07" db="EMBL/GenBank/DDBJ databases">
        <title>Comparative Genomic and Metabolomic Analysis of Twelve Strains of Pseudoalteromonas luteoviolacea.</title>
        <authorList>
            <person name="Vynne N.G."/>
            <person name="Mansson M."/>
            <person name="Gram L."/>
        </authorList>
    </citation>
    <scope>NUCLEOTIDE SEQUENCE [LARGE SCALE GENOMIC DNA]</scope>
    <source>
        <strain evidence="2 3">DSM 6061</strain>
    </source>
</reference>
<keyword evidence="3" id="KW-1185">Reference proteome</keyword>
<proteinExistence type="predicted"/>
<gene>
    <name evidence="2" type="ORF">N475_09360</name>
</gene>
<sequence length="181" mass="21798">MSKEKKLLILDLDETLIYATEKKLAIEHSFVAGQYYVYERPHLKEFLDYCLREFLVAVWTSSNELYAETIVSHLFGGDHDLEFVWARRRCVRKFDLEYYDWFYVKDLKKVKRQGFNLDAMIMVDDTPKKLIRNYGNLVRVCRFEGNQCDKELRDLIAYLEELKGIDNVRTVEKRNWKYRNA</sequence>
<comment type="caution">
    <text evidence="2">The sequence shown here is derived from an EMBL/GenBank/DDBJ whole genome shotgun (WGS) entry which is preliminary data.</text>
</comment>
<dbReference type="InterPro" id="IPR023214">
    <property type="entry name" value="HAD_sf"/>
</dbReference>
<dbReference type="Proteomes" id="UP000076643">
    <property type="component" value="Unassembled WGS sequence"/>
</dbReference>
<evidence type="ECO:0000259" key="1">
    <source>
        <dbReference type="PROSITE" id="PS50969"/>
    </source>
</evidence>
<dbReference type="PROSITE" id="PS50969">
    <property type="entry name" value="FCP1"/>
    <property type="match status" value="1"/>
</dbReference>
<protein>
    <recommendedName>
        <fullName evidence="1">FCP1 homology domain-containing protein</fullName>
    </recommendedName>
</protein>
<feature type="domain" description="FCP1 homology" evidence="1">
    <location>
        <begin position="1"/>
        <end position="162"/>
    </location>
</feature>
<organism evidence="2 3">
    <name type="scientific">Pseudoalteromonas luteoviolacea DSM 6061</name>
    <dbReference type="NCBI Taxonomy" id="1365250"/>
    <lineage>
        <taxon>Bacteria</taxon>
        <taxon>Pseudomonadati</taxon>
        <taxon>Pseudomonadota</taxon>
        <taxon>Gammaproteobacteria</taxon>
        <taxon>Alteromonadales</taxon>
        <taxon>Pseudoalteromonadaceae</taxon>
        <taxon>Pseudoalteromonas</taxon>
    </lineage>
</organism>
<dbReference type="AlphaFoldDB" id="A0A166YRL0"/>
<dbReference type="RefSeq" id="WP_063357066.1">
    <property type="nucleotide sequence ID" value="NZ_AQHB01000018.1"/>
</dbReference>